<reference evidence="1" key="1">
    <citation type="submission" date="2023-08" db="EMBL/GenBank/DDBJ databases">
        <authorList>
            <person name="Alioto T."/>
            <person name="Alioto T."/>
            <person name="Gomez Garrido J."/>
        </authorList>
    </citation>
    <scope>NUCLEOTIDE SEQUENCE</scope>
</reference>
<evidence type="ECO:0000313" key="1">
    <source>
        <dbReference type="EMBL" id="CAJ1059420.1"/>
    </source>
</evidence>
<accession>A0AAV1FEG5</accession>
<dbReference type="Gene3D" id="3.30.70.330">
    <property type="match status" value="1"/>
</dbReference>
<evidence type="ECO:0000313" key="2">
    <source>
        <dbReference type="Proteomes" id="UP001178508"/>
    </source>
</evidence>
<dbReference type="InterPro" id="IPR035979">
    <property type="entry name" value="RBD_domain_sf"/>
</dbReference>
<dbReference type="SUPFAM" id="SSF54928">
    <property type="entry name" value="RNA-binding domain, RBD"/>
    <property type="match status" value="1"/>
</dbReference>
<dbReference type="EMBL" id="OY660870">
    <property type="protein sequence ID" value="CAJ1059420.1"/>
    <property type="molecule type" value="Genomic_DNA"/>
</dbReference>
<protein>
    <submittedName>
        <fullName evidence="1">Probable RNA-binding protein 46</fullName>
    </submittedName>
</protein>
<dbReference type="InterPro" id="IPR012677">
    <property type="entry name" value="Nucleotide-bd_a/b_plait_sf"/>
</dbReference>
<dbReference type="Proteomes" id="UP001178508">
    <property type="component" value="Chromosome 7"/>
</dbReference>
<dbReference type="AlphaFoldDB" id="A0AAV1FEG5"/>
<name>A0AAV1FEG5_XYRNO</name>
<organism evidence="1 2">
    <name type="scientific">Xyrichtys novacula</name>
    <name type="common">Pearly razorfish</name>
    <name type="synonym">Hemipteronotus novacula</name>
    <dbReference type="NCBI Taxonomy" id="13765"/>
    <lineage>
        <taxon>Eukaryota</taxon>
        <taxon>Metazoa</taxon>
        <taxon>Chordata</taxon>
        <taxon>Craniata</taxon>
        <taxon>Vertebrata</taxon>
        <taxon>Euteleostomi</taxon>
        <taxon>Actinopterygii</taxon>
        <taxon>Neopterygii</taxon>
        <taxon>Teleostei</taxon>
        <taxon>Neoteleostei</taxon>
        <taxon>Acanthomorphata</taxon>
        <taxon>Eupercaria</taxon>
        <taxon>Labriformes</taxon>
        <taxon>Labridae</taxon>
        <taxon>Xyrichtys</taxon>
    </lineage>
</organism>
<proteinExistence type="predicted"/>
<sequence>MASPTRVASRHVGTLMLSTTGKTLHQDFSCFIPGSVERVERVRNHAFNHYRCRDDALANRMLMNGAMIDGAHVQVSLAKPASMKGGGVPWRLVT</sequence>
<gene>
    <name evidence="1" type="ORF">XNOV1_A034197</name>
</gene>
<dbReference type="GO" id="GO:0003676">
    <property type="term" value="F:nucleic acid binding"/>
    <property type="evidence" value="ECO:0007669"/>
    <property type="project" value="InterPro"/>
</dbReference>
<keyword evidence="2" id="KW-1185">Reference proteome</keyword>